<dbReference type="STRING" id="1137799.GZ78_19930"/>
<gene>
    <name evidence="3" type="ORF">GZ78_19930</name>
</gene>
<dbReference type="InterPro" id="IPR025420">
    <property type="entry name" value="DUF4143"/>
</dbReference>
<accession>A0A081NEP1</accession>
<evidence type="ECO:0000259" key="1">
    <source>
        <dbReference type="Pfam" id="PF13173"/>
    </source>
</evidence>
<dbReference type="AlphaFoldDB" id="A0A081NEP1"/>
<evidence type="ECO:0000313" key="4">
    <source>
        <dbReference type="Proteomes" id="UP000028073"/>
    </source>
</evidence>
<name>A0A081NEP1_9GAMM</name>
<comment type="caution">
    <text evidence="3">The sequence shown here is derived from an EMBL/GenBank/DDBJ whole genome shotgun (WGS) entry which is preliminary data.</text>
</comment>
<feature type="domain" description="AAA" evidence="1">
    <location>
        <begin position="18"/>
        <end position="148"/>
    </location>
</feature>
<dbReference type="SUPFAM" id="SSF52540">
    <property type="entry name" value="P-loop containing nucleoside triphosphate hydrolases"/>
    <property type="match status" value="1"/>
</dbReference>
<dbReference type="EMBL" id="JOKH01000004">
    <property type="protein sequence ID" value="KEQ16914.1"/>
    <property type="molecule type" value="Genomic_DNA"/>
</dbReference>
<keyword evidence="4" id="KW-1185">Reference proteome</keyword>
<sequence length="436" mass="49933">MKRLLLQKLLDWKQSPSRKPVLLDGARQTGKSFLLETLFGAHYEQVIRLDFLEQPSLGNLFADSLKPDDIITNIELELNISIDRQQDLIIFDEVGECLPALHSLKFFAEQCSQMHVCASGSNIGLLDSFPVGKVEWLELYPLTFEEFLWASDQPPLAKAFEQMNLGKVAHEKLFGLLIEYYFVGGMPEAVKAWFQSKQDIIERTRRVQQIHAALISGYERDFGKYSDKLSAQHIQAVFENVPVQLSNMMDDSVKRFKFKDVIEKKSRYKELAGPINWLENCKLISKCHPIDCKPDSPLKPLAKDNIFKLFLFDVGLLGHMLGISYKEHRDQKYHYKGFVAENFIQNELITLIGRPTYSWEYARSEIEFLYKTEAGDIIPVEVKSGKRTRAKSLQTYVQRYSPTATFKLIGSTGSLDDPAAKVLPLYYISKIKDVLG</sequence>
<evidence type="ECO:0000313" key="3">
    <source>
        <dbReference type="EMBL" id="KEQ16914.1"/>
    </source>
</evidence>
<dbReference type="PANTHER" id="PTHR33295">
    <property type="entry name" value="ATPASE"/>
    <property type="match status" value="1"/>
</dbReference>
<dbReference type="InterPro" id="IPR027417">
    <property type="entry name" value="P-loop_NTPase"/>
</dbReference>
<dbReference type="Proteomes" id="UP000028073">
    <property type="component" value="Unassembled WGS sequence"/>
</dbReference>
<dbReference type="OrthoDB" id="9801806at2"/>
<dbReference type="eggNOG" id="COG1373">
    <property type="taxonomic scope" value="Bacteria"/>
</dbReference>
<dbReference type="PANTHER" id="PTHR33295:SF7">
    <property type="entry name" value="ATPASE"/>
    <property type="match status" value="1"/>
</dbReference>
<dbReference type="Pfam" id="PF13173">
    <property type="entry name" value="AAA_14"/>
    <property type="match status" value="1"/>
</dbReference>
<feature type="domain" description="DUF4143" evidence="2">
    <location>
        <begin position="219"/>
        <end position="385"/>
    </location>
</feature>
<dbReference type="Pfam" id="PF13635">
    <property type="entry name" value="DUF4143"/>
    <property type="match status" value="1"/>
</dbReference>
<dbReference type="RefSeq" id="WP_034839185.1">
    <property type="nucleotide sequence ID" value="NZ_JOKH01000004.1"/>
</dbReference>
<evidence type="ECO:0000259" key="2">
    <source>
        <dbReference type="Pfam" id="PF13635"/>
    </source>
</evidence>
<organism evidence="3 4">
    <name type="scientific">Endozoicomonas numazuensis</name>
    <dbReference type="NCBI Taxonomy" id="1137799"/>
    <lineage>
        <taxon>Bacteria</taxon>
        <taxon>Pseudomonadati</taxon>
        <taxon>Pseudomonadota</taxon>
        <taxon>Gammaproteobacteria</taxon>
        <taxon>Oceanospirillales</taxon>
        <taxon>Endozoicomonadaceae</taxon>
        <taxon>Endozoicomonas</taxon>
    </lineage>
</organism>
<reference evidence="3 4" key="1">
    <citation type="submission" date="2014-06" db="EMBL/GenBank/DDBJ databases">
        <title>Whole Genome Sequences of Three Symbiotic Endozoicomonas Bacteria.</title>
        <authorList>
            <person name="Neave M.J."/>
            <person name="Apprill A."/>
            <person name="Voolstra C.R."/>
        </authorList>
    </citation>
    <scope>NUCLEOTIDE SEQUENCE [LARGE SCALE GENOMIC DNA]</scope>
    <source>
        <strain evidence="3 4">DSM 25634</strain>
    </source>
</reference>
<protein>
    <submittedName>
        <fullName evidence="3">ATPase AAA</fullName>
    </submittedName>
</protein>
<dbReference type="InterPro" id="IPR041682">
    <property type="entry name" value="AAA_14"/>
</dbReference>
<proteinExistence type="predicted"/>